<evidence type="ECO:0000313" key="1">
    <source>
        <dbReference type="EMBL" id="TWP50913.1"/>
    </source>
</evidence>
<dbReference type="Proteomes" id="UP000316639">
    <property type="component" value="Unassembled WGS sequence"/>
</dbReference>
<dbReference type="EMBL" id="VOBR01000010">
    <property type="protein sequence ID" value="TWP50913.1"/>
    <property type="molecule type" value="Genomic_DNA"/>
</dbReference>
<dbReference type="RefSeq" id="WP_146353162.1">
    <property type="nucleotide sequence ID" value="NZ_VOBR01000010.1"/>
</dbReference>
<comment type="caution">
    <text evidence="1">The sequence shown here is derived from an EMBL/GenBank/DDBJ whole genome shotgun (WGS) entry which is preliminary data.</text>
</comment>
<evidence type="ECO:0008006" key="3">
    <source>
        <dbReference type="Google" id="ProtNLM"/>
    </source>
</evidence>
<keyword evidence="2" id="KW-1185">Reference proteome</keyword>
<proteinExistence type="predicted"/>
<gene>
    <name evidence="1" type="ORF">FKR81_17695</name>
</gene>
<dbReference type="OrthoDB" id="3695717at2"/>
<reference evidence="1 2" key="1">
    <citation type="submission" date="2019-07" db="EMBL/GenBank/DDBJ databases">
        <title>Lentzea xizangensis sp. nov., isolated from Qinghai-Tibetan Plateau Soils.</title>
        <authorList>
            <person name="Huang J."/>
        </authorList>
    </citation>
    <scope>NUCLEOTIDE SEQUENCE [LARGE SCALE GENOMIC DNA]</scope>
    <source>
        <strain evidence="1 2">FXJ1.1311</strain>
    </source>
</reference>
<evidence type="ECO:0000313" key="2">
    <source>
        <dbReference type="Proteomes" id="UP000316639"/>
    </source>
</evidence>
<dbReference type="AlphaFoldDB" id="A0A563ETD6"/>
<sequence length="108" mass="11580">MTVQVRAGLGEGRLVTAVESVLCRHPELRGDAARCFHRVEVGDPVAATPARLAEAGDRLESEEGLLQAVWLDAGPERSGRLLLVLHEQAGVSWQTLLPELVSGWTSSA</sequence>
<organism evidence="1 2">
    <name type="scientific">Lentzea tibetensis</name>
    <dbReference type="NCBI Taxonomy" id="2591470"/>
    <lineage>
        <taxon>Bacteria</taxon>
        <taxon>Bacillati</taxon>
        <taxon>Actinomycetota</taxon>
        <taxon>Actinomycetes</taxon>
        <taxon>Pseudonocardiales</taxon>
        <taxon>Pseudonocardiaceae</taxon>
        <taxon>Lentzea</taxon>
    </lineage>
</organism>
<protein>
    <recommendedName>
        <fullName evidence="3">Condensation domain-containing protein</fullName>
    </recommendedName>
</protein>
<accession>A0A563ETD6</accession>
<dbReference type="SUPFAM" id="SSF52777">
    <property type="entry name" value="CoA-dependent acyltransferases"/>
    <property type="match status" value="1"/>
</dbReference>
<name>A0A563ETD6_9PSEU</name>